<dbReference type="PANTHER" id="PTHR48154">
    <property type="entry name" value="PROTEIN, PUTATIVE-RELATED"/>
    <property type="match status" value="1"/>
</dbReference>
<dbReference type="InterPro" id="IPR056647">
    <property type="entry name" value="DUF7745"/>
</dbReference>
<reference evidence="3 4" key="1">
    <citation type="journal article" date="2022" name="Nat. Genet.">
        <title>Improved pea reference genome and pan-genome highlight genomic features and evolutionary characteristics.</title>
        <authorList>
            <person name="Yang T."/>
            <person name="Liu R."/>
            <person name="Luo Y."/>
            <person name="Hu S."/>
            <person name="Wang D."/>
            <person name="Wang C."/>
            <person name="Pandey M.K."/>
            <person name="Ge S."/>
            <person name="Xu Q."/>
            <person name="Li N."/>
            <person name="Li G."/>
            <person name="Huang Y."/>
            <person name="Saxena R.K."/>
            <person name="Ji Y."/>
            <person name="Li M."/>
            <person name="Yan X."/>
            <person name="He Y."/>
            <person name="Liu Y."/>
            <person name="Wang X."/>
            <person name="Xiang C."/>
            <person name="Varshney R.K."/>
            <person name="Ding H."/>
            <person name="Gao S."/>
            <person name="Zong X."/>
        </authorList>
    </citation>
    <scope>NUCLEOTIDE SEQUENCE [LARGE SCALE GENOMIC DNA]</scope>
    <source>
        <strain evidence="3 4">cv. Zhongwan 6</strain>
    </source>
</reference>
<accession>A0A9D4W0T5</accession>
<feature type="chain" id="PRO_5038779031" description="DUF7745 domain-containing protein" evidence="1">
    <location>
        <begin position="27"/>
        <end position="475"/>
    </location>
</feature>
<protein>
    <recommendedName>
        <fullName evidence="2">DUF7745 domain-containing protein</fullName>
    </recommendedName>
</protein>
<dbReference type="AlphaFoldDB" id="A0A9D4W0T5"/>
<evidence type="ECO:0000259" key="2">
    <source>
        <dbReference type="Pfam" id="PF24924"/>
    </source>
</evidence>
<evidence type="ECO:0000313" key="4">
    <source>
        <dbReference type="Proteomes" id="UP001058974"/>
    </source>
</evidence>
<dbReference type="Proteomes" id="UP001058974">
    <property type="component" value="Chromosome 7"/>
</dbReference>
<dbReference type="PANTHER" id="PTHR48154:SF1">
    <property type="entry name" value="PROTEIN, PUTATIVE-RELATED"/>
    <property type="match status" value="1"/>
</dbReference>
<evidence type="ECO:0000313" key="3">
    <source>
        <dbReference type="EMBL" id="KAI5392494.1"/>
    </source>
</evidence>
<feature type="domain" description="DUF7745" evidence="2">
    <location>
        <begin position="51"/>
        <end position="384"/>
    </location>
</feature>
<sequence length="475" mass="54904">MFLFFGAILDCTLIWYSDLFAEFCKGSRIPEKARASRKTIRINLVVTSPQLKNLVSELPDQAQFIKRHGSLLNLATTGFKEDMMRVLFQFFDPKHHCFTFPDYQLVPTLEEFSRLLGIPILDQIPFSGLERILKSEEVAAALHMTKSDIETNWVTRSGVKGLLAKFLINKARESLKIMSVHAFEDVLALLIYGLVLFPNPDQFIDMNAIKIFLTHNPVPTLLGDILHSLHTRTMKRQETLMCCVPLLSRWFISHLPQSVLKNEQNLKWSQRIMSLSHSDIHWCPQPKENVIIIDRCGEFSNVPLLGIKGGITYSPALALRQFGYARRDGPHEMIIQGTVFDYDNDSQGLRQRFVRAWDRVKRSTLGQKNTIPMEPYLRWVRARARELVMPYLAVGPLIVEPGVEGGTPQIIPYPDMPTDVEELKRSWIQLREERDTFEAQFCAERKKVLELTIQLNEERRLNAYLRPKRSRPWET</sequence>
<feature type="signal peptide" evidence="1">
    <location>
        <begin position="1"/>
        <end position="26"/>
    </location>
</feature>
<evidence type="ECO:0000256" key="1">
    <source>
        <dbReference type="SAM" id="SignalP"/>
    </source>
</evidence>
<comment type="caution">
    <text evidence="3">The sequence shown here is derived from an EMBL/GenBank/DDBJ whole genome shotgun (WGS) entry which is preliminary data.</text>
</comment>
<organism evidence="3 4">
    <name type="scientific">Pisum sativum</name>
    <name type="common">Garden pea</name>
    <name type="synonym">Lathyrus oleraceus</name>
    <dbReference type="NCBI Taxonomy" id="3888"/>
    <lineage>
        <taxon>Eukaryota</taxon>
        <taxon>Viridiplantae</taxon>
        <taxon>Streptophyta</taxon>
        <taxon>Embryophyta</taxon>
        <taxon>Tracheophyta</taxon>
        <taxon>Spermatophyta</taxon>
        <taxon>Magnoliopsida</taxon>
        <taxon>eudicotyledons</taxon>
        <taxon>Gunneridae</taxon>
        <taxon>Pentapetalae</taxon>
        <taxon>rosids</taxon>
        <taxon>fabids</taxon>
        <taxon>Fabales</taxon>
        <taxon>Fabaceae</taxon>
        <taxon>Papilionoideae</taxon>
        <taxon>50 kb inversion clade</taxon>
        <taxon>NPAAA clade</taxon>
        <taxon>Hologalegina</taxon>
        <taxon>IRL clade</taxon>
        <taxon>Fabeae</taxon>
        <taxon>Lathyrus</taxon>
    </lineage>
</organism>
<dbReference type="Pfam" id="PF24924">
    <property type="entry name" value="DUF7745"/>
    <property type="match status" value="1"/>
</dbReference>
<keyword evidence="1" id="KW-0732">Signal</keyword>
<dbReference type="EMBL" id="JAMSHJ010000007">
    <property type="protein sequence ID" value="KAI5392494.1"/>
    <property type="molecule type" value="Genomic_DNA"/>
</dbReference>
<gene>
    <name evidence="3" type="ORF">KIW84_077046</name>
</gene>
<name>A0A9D4W0T5_PEA</name>
<keyword evidence="4" id="KW-1185">Reference proteome</keyword>
<proteinExistence type="predicted"/>
<dbReference type="Gramene" id="Psat07G0704600-T1">
    <property type="protein sequence ID" value="KAI5392494.1"/>
    <property type="gene ID" value="KIW84_077046"/>
</dbReference>